<evidence type="ECO:0000313" key="7">
    <source>
        <dbReference type="Proteomes" id="UP000079169"/>
    </source>
</evidence>
<evidence type="ECO:0000256" key="1">
    <source>
        <dbReference type="ARBA" id="ARBA00022723"/>
    </source>
</evidence>
<feature type="compositionally biased region" description="Low complexity" evidence="5">
    <location>
        <begin position="137"/>
        <end position="148"/>
    </location>
</feature>
<dbReference type="PROSITE" id="PS50865">
    <property type="entry name" value="ZF_MYND_2"/>
    <property type="match status" value="1"/>
</dbReference>
<dbReference type="InterPro" id="IPR058586">
    <property type="entry name" value="Ajm-1"/>
</dbReference>
<evidence type="ECO:0000313" key="8">
    <source>
        <dbReference type="RefSeq" id="XP_026676752.1"/>
    </source>
</evidence>
<evidence type="ECO:0000256" key="2">
    <source>
        <dbReference type="ARBA" id="ARBA00022771"/>
    </source>
</evidence>
<feature type="compositionally biased region" description="Basic and acidic residues" evidence="5">
    <location>
        <begin position="711"/>
        <end position="724"/>
    </location>
</feature>
<evidence type="ECO:0000256" key="4">
    <source>
        <dbReference type="PROSITE-ProRule" id="PRU00134"/>
    </source>
</evidence>
<feature type="region of interest" description="Disordered" evidence="5">
    <location>
        <begin position="288"/>
        <end position="319"/>
    </location>
</feature>
<dbReference type="PANTHER" id="PTHR21517">
    <property type="entry name" value="APICAL JUNCTION COMPONENT 1 HOMOLOG"/>
    <property type="match status" value="1"/>
</dbReference>
<dbReference type="InterPro" id="IPR038825">
    <property type="entry name" value="Apical_junction"/>
</dbReference>
<feature type="region of interest" description="Disordered" evidence="5">
    <location>
        <begin position="372"/>
        <end position="418"/>
    </location>
</feature>
<reference evidence="8" key="1">
    <citation type="submission" date="2025-08" db="UniProtKB">
        <authorList>
            <consortium name="RefSeq"/>
        </authorList>
    </citation>
    <scope>IDENTIFICATION</scope>
</reference>
<gene>
    <name evidence="8" type="primary">LOC103505666</name>
</gene>
<dbReference type="PANTHER" id="PTHR21517:SF3">
    <property type="entry name" value="APICAL JUNCTION COMPONENT 1 HOMOLOG"/>
    <property type="match status" value="1"/>
</dbReference>
<proteinExistence type="predicted"/>
<dbReference type="GO" id="GO:0005886">
    <property type="term" value="C:plasma membrane"/>
    <property type="evidence" value="ECO:0007669"/>
    <property type="project" value="TreeGrafter"/>
</dbReference>
<evidence type="ECO:0000256" key="3">
    <source>
        <dbReference type="ARBA" id="ARBA00022833"/>
    </source>
</evidence>
<dbReference type="InterPro" id="IPR002893">
    <property type="entry name" value="Znf_MYND"/>
</dbReference>
<feature type="region of interest" description="Disordered" evidence="5">
    <location>
        <begin position="703"/>
        <end position="780"/>
    </location>
</feature>
<dbReference type="GO" id="GO:0043296">
    <property type="term" value="C:apical junction complex"/>
    <property type="evidence" value="ECO:0007669"/>
    <property type="project" value="TreeGrafter"/>
</dbReference>
<feature type="compositionally biased region" description="Acidic residues" evidence="5">
    <location>
        <begin position="472"/>
        <end position="486"/>
    </location>
</feature>
<keyword evidence="1" id="KW-0479">Metal-binding</keyword>
<dbReference type="RefSeq" id="XP_026676752.1">
    <property type="nucleotide sequence ID" value="XM_026820951.1"/>
</dbReference>
<dbReference type="CDD" id="cd20335">
    <property type="entry name" value="BRcat_RBR"/>
    <property type="match status" value="1"/>
</dbReference>
<feature type="domain" description="MYND-type" evidence="6">
    <location>
        <begin position="1301"/>
        <end position="1344"/>
    </location>
</feature>
<dbReference type="Proteomes" id="UP000079169">
    <property type="component" value="Unplaced"/>
</dbReference>
<name>A0A3Q0IKP6_DIACI</name>
<sequence length="1604" mass="178662">MGENITFSDWSQKLENGTNHWLPAYGFQQPSNLQDRQFEILNDATLRNTEWGGSERDLMVPKKRRRRQLLNSDPGVHDDEDNDNDSDPTVPMSRSSSLLQFETLERQCETVFKTSATSEPFAMATYNSNYHWRFSSSDSLDNNRSTSDSSDDALSRSYSSRSLKSNNSGLNSEPFAMATYNSNYHWRFSSSDSLDDNRSTSDSSDDALSRSYSSRSLKSNNSGLKSYRSFDSLTASQNSQADKNQGLLLSQSLSNNALYVEPETTEPIPTPRGIYKTVECLTEMSCQHSNKSEETVRPKRSVENLSEDSGFGDHTSTAFPNGEFSSFSLFSAETDKERVDSQGDIMNETEQDREEEVENEVNAAAAAAATTNTNTDVKIEEAEEEGEEDESKFSHSWQSAPDLHEEESDEEDCSENEIENEQCNTDHIPNMIAAAAATTNTNTEVKIEEAEEEGEEDESKFSHSWQSAPDLHEEESDEEDCSENEIENEQCNTDHIPNMTSRIPIRSTPNLHHYDDEFLPSDHLYHTDSVSCLSKTYSLKRINFESESDIHASRTSVCSSKSNRVQITTSFVNLSSNALSNGGTNHNNNNSKVHFSPVVSEVKWKDGMAIVHSDTLAKDYYSPSSVDAMVKKLFHCEEEEKEGHMDIKCVNVDANEENSVASRPSYNTMDSYQRNLEREENKSPKHLSKFGEFFQRFSFKRLSGRSNHSKRKDDKKNAVSKKPENNVNVSVPGETRNVEDTKIIPLHPASKPPLPPSSRRRPSPVYPQYQVSSSMSAECNDHDGILETDLDSEITTKKAQSLLNLDNDRKPKSKHPTSTLTPHTDYRAKSMEFLLDKENQEAVKPPENDLRKERVLSEHELRVQRSLQKLDVPEWYKNHPVPAQGFLLKRHSDAGVPPPGQNHHWPGLSSKTTSLSSLGSAYSSSALRNSPGCINVCSDSSSSQMSLALNSPLSHTTSIFLDALKYLLSSIRFLQKLYQNRHRSISPKGSTGKVEKCWLESSFIGCRPIEIPPSSPVNNPALPPDYFLNLNNSLASSKSAKVCANTNGKNPTNKPSPSSTTMDDVIDSLLGLPLASRTPSPGPVGRLACNGGRVDFAGRKALSISPKGSTGKVEKCWLESSFIGCRPIEIPPSSPVNNPALPPDYFLNLNNSLASSKSAKVCANTNGKNPTNKPSPSSTTMDDVIDSLLGLPLASRTPSPGPVGRLACNGGRVDFAGRKALAGALVVGYLYWYRQLQYKRPKYELPERWTAIGRVSKLLIYPIKSGSASEGYPHPALLTDRKTVDAATATTSSADTVRCRNNDCGKTADVNDARKIFKTCHNCSHVYCSRDCRRAHWEKHRKTCLHSRVGALCRRVLSLIKTDPKSLLHVSMLARRGFLSQGRGTVRCLFTSPESAEDYVNNGLPALKDPSYVQWSDLPANDIGSELYAELLKLCKSYNPDTRFVLYVSICVLSEIPTSGAVKWERQLVSRCAKTKLDKSLITKPSPPLHSKSSEHPETLILTSVPGCPTSQKSRQICFINIQRHLRLHGVSLRRHFPEVYQNLCAYVEGSLERFTPVTIYPRDSNTNKHFMCIIMPDADPEKLEMVPTNSRRVQTIDVSKEIS</sequence>
<feature type="region of interest" description="Disordered" evidence="5">
    <location>
        <begin position="191"/>
        <end position="221"/>
    </location>
</feature>
<dbReference type="GeneID" id="103505666"/>
<feature type="region of interest" description="Disordered" evidence="5">
    <location>
        <begin position="63"/>
        <end position="96"/>
    </location>
</feature>
<keyword evidence="2 4" id="KW-0863">Zinc-finger</keyword>
<dbReference type="STRING" id="121845.A0A3Q0IKP6"/>
<evidence type="ECO:0000256" key="5">
    <source>
        <dbReference type="SAM" id="MobiDB-lite"/>
    </source>
</evidence>
<organism evidence="7 8">
    <name type="scientific">Diaphorina citri</name>
    <name type="common">Asian citrus psyllid</name>
    <dbReference type="NCBI Taxonomy" id="121845"/>
    <lineage>
        <taxon>Eukaryota</taxon>
        <taxon>Metazoa</taxon>
        <taxon>Ecdysozoa</taxon>
        <taxon>Arthropoda</taxon>
        <taxon>Hexapoda</taxon>
        <taxon>Insecta</taxon>
        <taxon>Pterygota</taxon>
        <taxon>Neoptera</taxon>
        <taxon>Paraneoptera</taxon>
        <taxon>Hemiptera</taxon>
        <taxon>Sternorrhyncha</taxon>
        <taxon>Psylloidea</taxon>
        <taxon>Psyllidae</taxon>
        <taxon>Diaphorininae</taxon>
        <taxon>Diaphorina</taxon>
    </lineage>
</organism>
<protein>
    <submittedName>
        <fullName evidence="8">Uncharacterized protein LOC103505666</fullName>
    </submittedName>
</protein>
<keyword evidence="3" id="KW-0862">Zinc</keyword>
<keyword evidence="7" id="KW-1185">Reference proteome</keyword>
<dbReference type="PaxDb" id="121845-A0A3Q0IKP6"/>
<dbReference type="Gene3D" id="6.10.140.2220">
    <property type="match status" value="1"/>
</dbReference>
<accession>A0A3Q0IKP6</accession>
<feature type="compositionally biased region" description="Low complexity" evidence="5">
    <location>
        <begin position="209"/>
        <end position="221"/>
    </location>
</feature>
<feature type="region of interest" description="Disordered" evidence="5">
    <location>
        <begin position="137"/>
        <end position="173"/>
    </location>
</feature>
<feature type="compositionally biased region" description="Acidic residues" evidence="5">
    <location>
        <begin position="449"/>
        <end position="458"/>
    </location>
</feature>
<feature type="compositionally biased region" description="Basic and acidic residues" evidence="5">
    <location>
        <begin position="290"/>
        <end position="302"/>
    </location>
</feature>
<evidence type="ECO:0000259" key="6">
    <source>
        <dbReference type="PROSITE" id="PS50865"/>
    </source>
</evidence>
<dbReference type="GO" id="GO:0045216">
    <property type="term" value="P:cell-cell junction organization"/>
    <property type="evidence" value="ECO:0007669"/>
    <property type="project" value="InterPro"/>
</dbReference>
<dbReference type="Pfam" id="PF26649">
    <property type="entry name" value="Ajm-1"/>
    <property type="match status" value="1"/>
</dbReference>
<dbReference type="GO" id="GO:0008270">
    <property type="term" value="F:zinc ion binding"/>
    <property type="evidence" value="ECO:0007669"/>
    <property type="project" value="UniProtKB-KW"/>
</dbReference>
<dbReference type="KEGG" id="dci:103505666"/>
<feature type="region of interest" description="Disordered" evidence="5">
    <location>
        <begin position="444"/>
        <end position="486"/>
    </location>
</feature>
<feature type="compositionally biased region" description="Acidic residues" evidence="5">
    <location>
        <begin position="404"/>
        <end position="418"/>
    </location>
</feature>
<feature type="compositionally biased region" description="Acidic residues" evidence="5">
    <location>
        <begin position="381"/>
        <end position="390"/>
    </location>
</feature>
<feature type="region of interest" description="Disordered" evidence="5">
    <location>
        <begin position="891"/>
        <end position="911"/>
    </location>
</feature>
<feature type="compositionally biased region" description="Low complexity" evidence="5">
    <location>
        <begin position="155"/>
        <end position="172"/>
    </location>
</feature>
<feature type="region of interest" description="Disordered" evidence="5">
    <location>
        <begin position="801"/>
        <end position="823"/>
    </location>
</feature>